<dbReference type="PANTHER" id="PTHR33375:SF7">
    <property type="entry name" value="CHROMOSOME 2-PARTITIONING PROTEIN PARB-RELATED"/>
    <property type="match status" value="1"/>
</dbReference>
<dbReference type="CDD" id="cd16406">
    <property type="entry name" value="ParB_N_like"/>
    <property type="match status" value="1"/>
</dbReference>
<keyword evidence="4" id="KW-0614">Plasmid</keyword>
<dbReference type="Pfam" id="PF02195">
    <property type="entry name" value="ParB_N"/>
    <property type="match status" value="1"/>
</dbReference>
<reference evidence="5 6" key="1">
    <citation type="submission" date="2015-09" db="EMBL/GenBank/DDBJ databases">
        <authorList>
            <person name="Jackson K.R."/>
            <person name="Lunt B.L."/>
            <person name="Fisher J.N.B."/>
            <person name="Gardner A.V."/>
            <person name="Bailey M.E."/>
            <person name="Deus L.M."/>
            <person name="Earl A.S."/>
            <person name="Gibby P.D."/>
            <person name="Hartmann K.A."/>
            <person name="Liu J.E."/>
            <person name="Manci A.M."/>
            <person name="Nielsen D.A."/>
            <person name="Solomon M.B."/>
            <person name="Breakwell D.P."/>
            <person name="Burnett S.H."/>
            <person name="Grose J.H."/>
        </authorList>
    </citation>
    <scope>NUCLEOTIDE SEQUENCE [LARGE SCALE GENOMIC DNA]</scope>
    <source>
        <strain evidence="5 6">2789STDY5608636</strain>
    </source>
</reference>
<dbReference type="InterPro" id="IPR050336">
    <property type="entry name" value="Chromosome_partition/occlusion"/>
</dbReference>
<gene>
    <name evidence="4" type="ORF">BBN53_20920</name>
    <name evidence="5" type="ORF">ERS370011_03909</name>
</gene>
<protein>
    <submittedName>
        <fullName evidence="5">Plasmid partitioning protein</fullName>
    </submittedName>
</protein>
<dbReference type="InterPro" id="IPR036086">
    <property type="entry name" value="ParB/Sulfiredoxin_sf"/>
</dbReference>
<dbReference type="GO" id="GO:0007059">
    <property type="term" value="P:chromosome segregation"/>
    <property type="evidence" value="ECO:0007669"/>
    <property type="project" value="TreeGrafter"/>
</dbReference>
<organism evidence="5 6">
    <name type="scientific">Bordetella pseudohinzii</name>
    <dbReference type="NCBI Taxonomy" id="1331258"/>
    <lineage>
        <taxon>Bacteria</taxon>
        <taxon>Pseudomonadati</taxon>
        <taxon>Pseudomonadota</taxon>
        <taxon>Betaproteobacteria</taxon>
        <taxon>Burkholderiales</taxon>
        <taxon>Alcaligenaceae</taxon>
        <taxon>Bordetella</taxon>
    </lineage>
</organism>
<evidence type="ECO:0000313" key="7">
    <source>
        <dbReference type="Proteomes" id="UP000092950"/>
    </source>
</evidence>
<reference evidence="4 7" key="2">
    <citation type="submission" date="2016-07" db="EMBL/GenBank/DDBJ databases">
        <title>Complete genome sequences of Bordetella pseudohinzii.</title>
        <authorList>
            <person name="Spilker T."/>
            <person name="Darrah R."/>
            <person name="LiPuma J.J."/>
        </authorList>
    </citation>
    <scope>NUCLEOTIDE SEQUENCE [LARGE SCALE GENOMIC DNA]</scope>
    <source>
        <strain evidence="4 7">HI4681</strain>
        <plasmid evidence="4 7">unnamed1</plasmid>
    </source>
</reference>
<dbReference type="KEGG" id="bpdz:BBN53_20920"/>
<dbReference type="Gene3D" id="1.10.10.2830">
    <property type="match status" value="1"/>
</dbReference>
<keyword evidence="7" id="KW-1185">Reference proteome</keyword>
<feature type="domain" description="ParB-like N-terminal" evidence="3">
    <location>
        <begin position="18"/>
        <end position="117"/>
    </location>
</feature>
<dbReference type="EMBL" id="CP016441">
    <property type="protein sequence ID" value="ANY18489.1"/>
    <property type="molecule type" value="Genomic_DNA"/>
</dbReference>
<dbReference type="SUPFAM" id="SSF109709">
    <property type="entry name" value="KorB DNA-binding domain-like"/>
    <property type="match status" value="1"/>
</dbReference>
<accession>A0A0J6BZG5</accession>
<name>A0A0J6BZG5_9BORD</name>
<dbReference type="OrthoDB" id="9813122at2"/>
<evidence type="ECO:0000256" key="2">
    <source>
        <dbReference type="SAM" id="MobiDB-lite"/>
    </source>
</evidence>
<feature type="coiled-coil region" evidence="1">
    <location>
        <begin position="319"/>
        <end position="367"/>
    </location>
</feature>
<dbReference type="EMBL" id="CYTV01000017">
    <property type="protein sequence ID" value="CUJ13047.1"/>
    <property type="molecule type" value="Genomic_DNA"/>
</dbReference>
<dbReference type="SUPFAM" id="SSF110849">
    <property type="entry name" value="ParB/Sulfiredoxin"/>
    <property type="match status" value="1"/>
</dbReference>
<evidence type="ECO:0000259" key="3">
    <source>
        <dbReference type="SMART" id="SM00470"/>
    </source>
</evidence>
<geneLocation type="plasmid" evidence="4 7">
    <name>unnamed1</name>
</geneLocation>
<dbReference type="SMART" id="SM00470">
    <property type="entry name" value="ParB"/>
    <property type="match status" value="1"/>
</dbReference>
<dbReference type="RefSeq" id="WP_043211454.1">
    <property type="nucleotide sequence ID" value="NZ_CAJGUP010000012.1"/>
</dbReference>
<dbReference type="Proteomes" id="UP000092950">
    <property type="component" value="Plasmid unnamed1"/>
</dbReference>
<evidence type="ECO:0000313" key="5">
    <source>
        <dbReference type="EMBL" id="CUJ13047.1"/>
    </source>
</evidence>
<feature type="region of interest" description="Disordered" evidence="2">
    <location>
        <begin position="410"/>
        <end position="429"/>
    </location>
</feature>
<dbReference type="InterPro" id="IPR041468">
    <property type="entry name" value="HTH_ParB/Spo0J"/>
</dbReference>
<evidence type="ECO:0000313" key="4">
    <source>
        <dbReference type="EMBL" id="ANY18489.1"/>
    </source>
</evidence>
<sequence length="655" mass="71500">MMHNATEIAAIKAAATRNDIALSKLVLSEAYQARKSKAGKKITIEQLAATIKALGALLQNLVVVQADNGMFEVCAGGRRLQALQLLHANGDVQADFPVPCLIIPADKAHHASLIENDAREDMHVADLIGAYGRLHAEGWTPDAIATAHGVAVLAVKKMLALADLAPSLLELLREEKISLDIAQALAGVADHERQIAAYKATKHHYAPIYAIRQMLAEKELPATAPVVRYLTVQAYEKAGGSVRRDLFTQGNEGVFLADPALAQTLAIEKMQRSKLAKALQDEGWAWLECRAQLSHDEMRHYGEIGRVRREPNKKEAKLLADLQTQLETKRRALNELQGQDEYECSDEDDLFEAIDKLEDDIEVAEKSLLVYDPEHRKIAGCILTLSSRGELVSHQGLIRREDRVAAAQVAASSGADANQDNPMTLPAPVTRPAHSQALIERLAAQHAVAVAAEIAVRPNLALCLMLTQMIGQVVRTHYIHPKHRYFNVSASSAAYTLKTCDQSVEDSPARQSLNEKLARWDGLLADKSAEELLEALLGQPQDELLQLLALLLAQTVTSKDGNGGLQTGQLHHLTSVMEIDMANWWAPTRASYFDAVNKDQIVKVVAEAVDEASAAPLAKMKKGEAAAQAETLLAGRRWLPEPLRTLDSTTARADD</sequence>
<dbReference type="InterPro" id="IPR003115">
    <property type="entry name" value="ParB_N"/>
</dbReference>
<proteinExistence type="predicted"/>
<evidence type="ECO:0000256" key="1">
    <source>
        <dbReference type="SAM" id="Coils"/>
    </source>
</evidence>
<dbReference type="Pfam" id="PF17762">
    <property type="entry name" value="HTH_ParB"/>
    <property type="match status" value="1"/>
</dbReference>
<accession>A0A0M7HUA8</accession>
<dbReference type="GO" id="GO:0005694">
    <property type="term" value="C:chromosome"/>
    <property type="evidence" value="ECO:0007669"/>
    <property type="project" value="TreeGrafter"/>
</dbReference>
<dbReference type="Proteomes" id="UP000053096">
    <property type="component" value="Unassembled WGS sequence"/>
</dbReference>
<evidence type="ECO:0000313" key="6">
    <source>
        <dbReference type="Proteomes" id="UP000053096"/>
    </source>
</evidence>
<dbReference type="PANTHER" id="PTHR33375">
    <property type="entry name" value="CHROMOSOME-PARTITIONING PROTEIN PARB-RELATED"/>
    <property type="match status" value="1"/>
</dbReference>
<dbReference type="Gene3D" id="3.90.1530.30">
    <property type="match status" value="1"/>
</dbReference>
<keyword evidence="1" id="KW-0175">Coiled coil</keyword>
<dbReference type="AlphaFoldDB" id="A0A0J6BZG5"/>